<dbReference type="Gene3D" id="3.40.50.300">
    <property type="entry name" value="P-loop containing nucleotide triphosphate hydrolases"/>
    <property type="match status" value="1"/>
</dbReference>
<proteinExistence type="inferred from homology"/>
<dbReference type="GO" id="GO:0003677">
    <property type="term" value="F:DNA binding"/>
    <property type="evidence" value="ECO:0007669"/>
    <property type="project" value="UniProtKB-UniRule"/>
</dbReference>
<dbReference type="RefSeq" id="WP_171082306.1">
    <property type="nucleotide sequence ID" value="NZ_BNBU01000009.1"/>
</dbReference>
<name>A0A7Y7E8E7_STRMO</name>
<dbReference type="Pfam" id="PF13401">
    <property type="entry name" value="AAA_22"/>
    <property type="match status" value="1"/>
</dbReference>
<dbReference type="Proteomes" id="UP000587462">
    <property type="component" value="Unassembled WGS sequence"/>
</dbReference>
<keyword evidence="5" id="KW-0804">Transcription</keyword>
<dbReference type="PANTHER" id="PTHR35807:SF1">
    <property type="entry name" value="TRANSCRIPTIONAL REGULATOR REDD"/>
    <property type="match status" value="1"/>
</dbReference>
<evidence type="ECO:0000256" key="4">
    <source>
        <dbReference type="ARBA" id="ARBA00023125"/>
    </source>
</evidence>
<evidence type="ECO:0000256" key="5">
    <source>
        <dbReference type="ARBA" id="ARBA00023163"/>
    </source>
</evidence>
<comment type="similarity">
    <text evidence="1">Belongs to the AfsR/DnrI/RedD regulatory family.</text>
</comment>
<dbReference type="Pfam" id="PF03704">
    <property type="entry name" value="BTAD"/>
    <property type="match status" value="1"/>
</dbReference>
<dbReference type="EMBL" id="JABBXF010000035">
    <property type="protein sequence ID" value="NVK79366.1"/>
    <property type="molecule type" value="Genomic_DNA"/>
</dbReference>
<dbReference type="GO" id="GO:0000160">
    <property type="term" value="P:phosphorelay signal transduction system"/>
    <property type="evidence" value="ECO:0007669"/>
    <property type="project" value="UniProtKB-KW"/>
</dbReference>
<dbReference type="PRINTS" id="PR00364">
    <property type="entry name" value="DISEASERSIST"/>
</dbReference>
<dbReference type="InterPro" id="IPR049945">
    <property type="entry name" value="AAA_22"/>
</dbReference>
<dbReference type="InterPro" id="IPR051677">
    <property type="entry name" value="AfsR-DnrI-RedD_regulator"/>
</dbReference>
<dbReference type="AlphaFoldDB" id="A0A7Y7E8E7"/>
<dbReference type="GO" id="GO:0006355">
    <property type="term" value="P:regulation of DNA-templated transcription"/>
    <property type="evidence" value="ECO:0007669"/>
    <property type="project" value="InterPro"/>
</dbReference>
<dbReference type="InterPro" id="IPR011990">
    <property type="entry name" value="TPR-like_helical_dom_sf"/>
</dbReference>
<dbReference type="InterPro" id="IPR016032">
    <property type="entry name" value="Sig_transdc_resp-reg_C-effctor"/>
</dbReference>
<feature type="region of interest" description="Disordered" evidence="7">
    <location>
        <begin position="1"/>
        <end position="24"/>
    </location>
</feature>
<keyword evidence="10" id="KW-1185">Reference proteome</keyword>
<organism evidence="9 10">
    <name type="scientific">Streptomyces morookaense</name>
    <name type="common">Streptoverticillium morookaense</name>
    <dbReference type="NCBI Taxonomy" id="1970"/>
    <lineage>
        <taxon>Bacteria</taxon>
        <taxon>Bacillati</taxon>
        <taxon>Actinomycetota</taxon>
        <taxon>Actinomycetes</taxon>
        <taxon>Kitasatosporales</taxon>
        <taxon>Streptomycetaceae</taxon>
        <taxon>Streptomyces</taxon>
    </lineage>
</organism>
<dbReference type="PANTHER" id="PTHR35807">
    <property type="entry name" value="TRANSCRIPTIONAL REGULATOR REDD-RELATED"/>
    <property type="match status" value="1"/>
</dbReference>
<dbReference type="InterPro" id="IPR027417">
    <property type="entry name" value="P-loop_NTPase"/>
</dbReference>
<accession>A0A7Y7E8E7</accession>
<dbReference type="Gene3D" id="1.25.40.10">
    <property type="entry name" value="Tetratricopeptide repeat domain"/>
    <property type="match status" value="1"/>
</dbReference>
<keyword evidence="2" id="KW-0902">Two-component regulatory system</keyword>
<evidence type="ECO:0000313" key="10">
    <source>
        <dbReference type="Proteomes" id="UP000587462"/>
    </source>
</evidence>
<dbReference type="GO" id="GO:0016887">
    <property type="term" value="F:ATP hydrolysis activity"/>
    <property type="evidence" value="ECO:0007669"/>
    <property type="project" value="InterPro"/>
</dbReference>
<evidence type="ECO:0000313" key="9">
    <source>
        <dbReference type="EMBL" id="NVK79366.1"/>
    </source>
</evidence>
<reference evidence="9 10" key="1">
    <citation type="submission" date="2020-04" db="EMBL/GenBank/DDBJ databases">
        <title>Draft Genome Sequence of Streptomyces morookaense DSM 40503, an 8-azaguanine-producing strain.</title>
        <authorList>
            <person name="Qi J."/>
            <person name="Gao J.-M."/>
        </authorList>
    </citation>
    <scope>NUCLEOTIDE SEQUENCE [LARGE SCALE GENOMIC DNA]</scope>
    <source>
        <strain evidence="9 10">DSM 40503</strain>
    </source>
</reference>
<dbReference type="SUPFAM" id="SSF46894">
    <property type="entry name" value="C-terminal effector domain of the bipartite response regulators"/>
    <property type="match status" value="1"/>
</dbReference>
<evidence type="ECO:0000256" key="7">
    <source>
        <dbReference type="SAM" id="MobiDB-lite"/>
    </source>
</evidence>
<dbReference type="Gene3D" id="1.10.10.10">
    <property type="entry name" value="Winged helix-like DNA-binding domain superfamily/Winged helix DNA-binding domain"/>
    <property type="match status" value="1"/>
</dbReference>
<evidence type="ECO:0000256" key="2">
    <source>
        <dbReference type="ARBA" id="ARBA00023012"/>
    </source>
</evidence>
<evidence type="ECO:0000256" key="3">
    <source>
        <dbReference type="ARBA" id="ARBA00023015"/>
    </source>
</evidence>
<dbReference type="InterPro" id="IPR005158">
    <property type="entry name" value="BTAD"/>
</dbReference>
<sequence>MTLHFRTLGPLRIRQGDTENPVGRPQQQAVLVALLAARGGPLTTGQLLRAVWGEDEDLWPARPKRALATHVYRLRQLLAAGGGAAALHQAGQGYRLDAAAGTVDMHCFDDAVQAAATARQQGDPDGAHALLTRGLDLWYGSALDGVPGPFAERVRHRLEASRTAALEARLALDVARGRHAEVLPELAALAEGPDPSGQLQSLLMLALSRSGRRDEALAVYERARGQAEELGLDPAPELVRLQRQITDGTAAAPAVCRPRHLPADTVDFTGRAEEAALLVRALESAARTAVVHGPAGTGKTALAVHVAHRLRDAHPDGQLYGDLKASHAAPVRPARILAAFVRALGGEVPEDETDLAAAYQDALDGRRVLVVLDDVQDLDGIRPLLPRHPGCAALVTGRTPAGLLPGARPVALGAFSADDALGLLVRTLGAARVAAEPDAARALAEACRCHPALLRTAAARAAARPHWSLASVAERMGRG</sequence>
<protein>
    <submittedName>
        <fullName evidence="9">Transcriptional regulator</fullName>
    </submittedName>
</protein>
<feature type="DNA-binding region" description="OmpR/PhoB-type" evidence="6">
    <location>
        <begin position="1"/>
        <end position="98"/>
    </location>
</feature>
<comment type="caution">
    <text evidence="9">The sequence shown here is derived from an EMBL/GenBank/DDBJ whole genome shotgun (WGS) entry which is preliminary data.</text>
</comment>
<evidence type="ECO:0000256" key="1">
    <source>
        <dbReference type="ARBA" id="ARBA00005820"/>
    </source>
</evidence>
<dbReference type="SMART" id="SM00862">
    <property type="entry name" value="Trans_reg_C"/>
    <property type="match status" value="1"/>
</dbReference>
<keyword evidence="3" id="KW-0805">Transcription regulation</keyword>
<dbReference type="SUPFAM" id="SSF52540">
    <property type="entry name" value="P-loop containing nucleoside triphosphate hydrolases"/>
    <property type="match status" value="1"/>
</dbReference>
<dbReference type="InterPro" id="IPR001867">
    <property type="entry name" value="OmpR/PhoB-type_DNA-bd"/>
</dbReference>
<dbReference type="CDD" id="cd15831">
    <property type="entry name" value="BTAD"/>
    <property type="match status" value="1"/>
</dbReference>
<dbReference type="SMART" id="SM01043">
    <property type="entry name" value="BTAD"/>
    <property type="match status" value="1"/>
</dbReference>
<feature type="domain" description="OmpR/PhoB-type" evidence="8">
    <location>
        <begin position="1"/>
        <end position="98"/>
    </location>
</feature>
<dbReference type="PROSITE" id="PS51755">
    <property type="entry name" value="OMPR_PHOB"/>
    <property type="match status" value="1"/>
</dbReference>
<dbReference type="InterPro" id="IPR036388">
    <property type="entry name" value="WH-like_DNA-bd_sf"/>
</dbReference>
<keyword evidence="4 6" id="KW-0238">DNA-binding</keyword>
<gene>
    <name evidence="9" type="ORF">HG542_17065</name>
</gene>
<dbReference type="Pfam" id="PF00486">
    <property type="entry name" value="Trans_reg_C"/>
    <property type="match status" value="1"/>
</dbReference>
<dbReference type="SUPFAM" id="SSF48452">
    <property type="entry name" value="TPR-like"/>
    <property type="match status" value="1"/>
</dbReference>
<evidence type="ECO:0000259" key="8">
    <source>
        <dbReference type="PROSITE" id="PS51755"/>
    </source>
</evidence>
<evidence type="ECO:0000256" key="6">
    <source>
        <dbReference type="PROSITE-ProRule" id="PRU01091"/>
    </source>
</evidence>